<reference evidence="2 3" key="1">
    <citation type="submission" date="2018-04" db="EMBL/GenBank/DDBJ databases">
        <title>The genome sequence of Caulobacter sp. 744.</title>
        <authorList>
            <person name="Gao J."/>
            <person name="Sun J."/>
        </authorList>
    </citation>
    <scope>NUCLEOTIDE SEQUENCE [LARGE SCALE GENOMIC DNA]</scope>
    <source>
        <strain evidence="2 3">774</strain>
    </source>
</reference>
<dbReference type="InterPro" id="IPR001387">
    <property type="entry name" value="Cro/C1-type_HTH"/>
</dbReference>
<dbReference type="GO" id="GO:0003677">
    <property type="term" value="F:DNA binding"/>
    <property type="evidence" value="ECO:0007669"/>
    <property type="project" value="InterPro"/>
</dbReference>
<dbReference type="EMBL" id="QDKQ01000051">
    <property type="protein sequence ID" value="PVM87766.1"/>
    <property type="molecule type" value="Genomic_DNA"/>
</dbReference>
<dbReference type="SUPFAM" id="SSF47413">
    <property type="entry name" value="lambda repressor-like DNA-binding domains"/>
    <property type="match status" value="1"/>
</dbReference>
<dbReference type="CDD" id="cd00093">
    <property type="entry name" value="HTH_XRE"/>
    <property type="match status" value="1"/>
</dbReference>
<sequence length="75" mass="8538">MKAPPSQLRRVVAANVRRLRTTLEISQERLASDSGLHRTYVGAIERAERNVSLDNVERLALALGVEPWRLLRECE</sequence>
<evidence type="ECO:0000313" key="3">
    <source>
        <dbReference type="Proteomes" id="UP000245073"/>
    </source>
</evidence>
<comment type="caution">
    <text evidence="2">The sequence shown here is derived from an EMBL/GenBank/DDBJ whole genome shotgun (WGS) entry which is preliminary data.</text>
</comment>
<accession>A0A2T9JVP3</accession>
<feature type="domain" description="HTH cro/C1-type" evidence="1">
    <location>
        <begin position="16"/>
        <end position="71"/>
    </location>
</feature>
<evidence type="ECO:0000313" key="2">
    <source>
        <dbReference type="EMBL" id="PVM87766.1"/>
    </source>
</evidence>
<evidence type="ECO:0000259" key="1">
    <source>
        <dbReference type="PROSITE" id="PS50943"/>
    </source>
</evidence>
<dbReference type="Gene3D" id="1.10.260.40">
    <property type="entry name" value="lambda repressor-like DNA-binding domains"/>
    <property type="match status" value="1"/>
</dbReference>
<dbReference type="SMART" id="SM00530">
    <property type="entry name" value="HTH_XRE"/>
    <property type="match status" value="1"/>
</dbReference>
<proteinExistence type="predicted"/>
<dbReference type="InterPro" id="IPR010982">
    <property type="entry name" value="Lambda_DNA-bd_dom_sf"/>
</dbReference>
<dbReference type="PROSITE" id="PS50943">
    <property type="entry name" value="HTH_CROC1"/>
    <property type="match status" value="1"/>
</dbReference>
<keyword evidence="3" id="KW-1185">Reference proteome</keyword>
<protein>
    <submittedName>
        <fullName evidence="2">XRE family transcriptional regulator</fullName>
    </submittedName>
</protein>
<name>A0A2T9JVP3_9CAUL</name>
<dbReference type="AlphaFoldDB" id="A0A2T9JVP3"/>
<dbReference type="Proteomes" id="UP000245073">
    <property type="component" value="Unassembled WGS sequence"/>
</dbReference>
<organism evidence="2 3">
    <name type="scientific">Caulobacter endophyticus</name>
    <dbReference type="NCBI Taxonomy" id="2172652"/>
    <lineage>
        <taxon>Bacteria</taxon>
        <taxon>Pseudomonadati</taxon>
        <taxon>Pseudomonadota</taxon>
        <taxon>Alphaproteobacteria</taxon>
        <taxon>Caulobacterales</taxon>
        <taxon>Caulobacteraceae</taxon>
        <taxon>Caulobacter</taxon>
    </lineage>
</organism>
<gene>
    <name evidence="2" type="ORF">DDF67_13680</name>
</gene>
<dbReference type="OrthoDB" id="9815697at2"/>
<dbReference type="Pfam" id="PF01381">
    <property type="entry name" value="HTH_3"/>
    <property type="match status" value="1"/>
</dbReference>